<sequence>MPSSRLSGYEDWNDWVDEIDNGDIINYITHELRSREIYLSESDIRQGLEELNSLSLSRASHHFGDAREDQLMNIMKRALAKDLDSNGSQGLYRSRSRFLTFCFVARRLGSKELAGVLLRFFVRAESNILDGEKSFLLTEWCLALQQLESIVSDDRLNDAFGRIAKLGPPLFEEWRRPGPHHSWIMDMLRFFNEMNRHDHGRGRDQLQVIAPHDLPPRRLSVPPLRRPFTVDIPPYPRTVYNTPMISPRHGVAGLHLQQQMHAFELNRLRRDMDDIRYRQ</sequence>
<reference evidence="1 2" key="1">
    <citation type="journal article" date="2016" name="Sci. Rep.">
        <title>Draft genome sequencing and secretome analysis of fungal phytopathogen Ascochyta rabiei provides insight into the necrotrophic effector repertoire.</title>
        <authorList>
            <person name="Verma S."/>
            <person name="Gazara R.K."/>
            <person name="Nizam S."/>
            <person name="Parween S."/>
            <person name="Chattopadhyay D."/>
            <person name="Verma P.K."/>
        </authorList>
    </citation>
    <scope>NUCLEOTIDE SEQUENCE [LARGE SCALE GENOMIC DNA]</scope>
    <source>
        <strain evidence="1 2">ArDII</strain>
    </source>
</reference>
<organism evidence="1 2">
    <name type="scientific">Didymella rabiei</name>
    <name type="common">Chickpea ascochyta blight fungus</name>
    <name type="synonym">Mycosphaerella rabiei</name>
    <dbReference type="NCBI Taxonomy" id="5454"/>
    <lineage>
        <taxon>Eukaryota</taxon>
        <taxon>Fungi</taxon>
        <taxon>Dikarya</taxon>
        <taxon>Ascomycota</taxon>
        <taxon>Pezizomycotina</taxon>
        <taxon>Dothideomycetes</taxon>
        <taxon>Pleosporomycetidae</taxon>
        <taxon>Pleosporales</taxon>
        <taxon>Pleosporineae</taxon>
        <taxon>Didymellaceae</taxon>
        <taxon>Ascochyta</taxon>
    </lineage>
</organism>
<comment type="caution">
    <text evidence="1">The sequence shown here is derived from an EMBL/GenBank/DDBJ whole genome shotgun (WGS) entry which is preliminary data.</text>
</comment>
<evidence type="ECO:0000313" key="2">
    <source>
        <dbReference type="Proteomes" id="UP000076837"/>
    </source>
</evidence>
<dbReference type="Proteomes" id="UP000076837">
    <property type="component" value="Unassembled WGS sequence"/>
</dbReference>
<gene>
    <name evidence="1" type="ORF">ST47_g7310</name>
</gene>
<dbReference type="AlphaFoldDB" id="A0A163B4R9"/>
<proteinExistence type="predicted"/>
<name>A0A163B4R9_DIDRA</name>
<protein>
    <submittedName>
        <fullName evidence="1">Uncharacterized protein</fullName>
    </submittedName>
</protein>
<accession>A0A163B4R9</accession>
<keyword evidence="2" id="KW-1185">Reference proteome</keyword>
<evidence type="ECO:0000313" key="1">
    <source>
        <dbReference type="EMBL" id="KZM21572.1"/>
    </source>
</evidence>
<dbReference type="EMBL" id="JYNV01000243">
    <property type="protein sequence ID" value="KZM21572.1"/>
    <property type="molecule type" value="Genomic_DNA"/>
</dbReference>